<comment type="caution">
    <text evidence="1">The sequence shown here is derived from an EMBL/GenBank/DDBJ whole genome shotgun (WGS) entry which is preliminary data.</text>
</comment>
<proteinExistence type="predicted"/>
<keyword evidence="2" id="KW-1185">Reference proteome</keyword>
<sequence length="492" mass="54565">MVKVNGHFCNGGLASSLHQLPVLPSYPTNSLEFLRTLQPQAENIVTQSAVALNIIIVGAGLGGLATACALARRGHHVTVYEQANQLGEVGAGIQMPPNSARLLLRWGLGEFLQGKVVEPTSVKFRRWQNGAEIGCTRLFPDHRQKFNAPYYVVHRAHFHDALYRLALKLGAEVEIDAKVREYDPETPSITLANGRIHTADLVVAADGEQTLHSALLMLIIGTGIKSIARKLVVGDDIPPRKTGFAAYRATVDVDKIKADPDIAWIVEHPNINLWIGNGRHAMTYPIASGKSFNMVLSHPQSDNDSTNSLPEILEEMRRHFKGWDERLSRIISLIHTTLKWPLYNLPRISTYLHLSSKLILLGDGAHAMLPYMSQGAAMAIEDGAALAHALHLATSRKEIDKMLRIWDNTRVQRCSQMQEASSINGTLWHFQDGPEQEARDAAMRWEVADEESSDLSQAGSSPNQWSDLLTSTWCFGYDAEQEIQRQVQFSVP</sequence>
<accession>A0ACC2ZXH1</accession>
<evidence type="ECO:0000313" key="1">
    <source>
        <dbReference type="EMBL" id="KAJ9652271.1"/>
    </source>
</evidence>
<protein>
    <submittedName>
        <fullName evidence="1">Uncharacterized protein</fullName>
    </submittedName>
</protein>
<dbReference type="Proteomes" id="UP001172386">
    <property type="component" value="Unassembled WGS sequence"/>
</dbReference>
<evidence type="ECO:0000313" key="2">
    <source>
        <dbReference type="Proteomes" id="UP001172386"/>
    </source>
</evidence>
<reference evidence="1" key="1">
    <citation type="submission" date="2022-10" db="EMBL/GenBank/DDBJ databases">
        <title>Culturing micro-colonial fungi from biological soil crusts in the Mojave desert and describing Neophaeococcomyces mojavensis, and introducing the new genera and species Taxawa tesnikishii.</title>
        <authorList>
            <person name="Kurbessoian T."/>
            <person name="Stajich J.E."/>
        </authorList>
    </citation>
    <scope>NUCLEOTIDE SEQUENCE</scope>
    <source>
        <strain evidence="1">JES_112</strain>
    </source>
</reference>
<organism evidence="1 2">
    <name type="scientific">Neophaeococcomyces mojaviensis</name>
    <dbReference type="NCBI Taxonomy" id="3383035"/>
    <lineage>
        <taxon>Eukaryota</taxon>
        <taxon>Fungi</taxon>
        <taxon>Dikarya</taxon>
        <taxon>Ascomycota</taxon>
        <taxon>Pezizomycotina</taxon>
        <taxon>Eurotiomycetes</taxon>
        <taxon>Chaetothyriomycetidae</taxon>
        <taxon>Chaetothyriales</taxon>
        <taxon>Chaetothyriales incertae sedis</taxon>
        <taxon>Neophaeococcomyces</taxon>
    </lineage>
</organism>
<gene>
    <name evidence="1" type="ORF">H2198_008446</name>
</gene>
<dbReference type="EMBL" id="JAPDRQ010000206">
    <property type="protein sequence ID" value="KAJ9652271.1"/>
    <property type="molecule type" value="Genomic_DNA"/>
</dbReference>
<name>A0ACC2ZXH1_9EURO</name>